<feature type="compositionally biased region" description="Low complexity" evidence="1">
    <location>
        <begin position="1"/>
        <end position="12"/>
    </location>
</feature>
<evidence type="ECO:0000313" key="2">
    <source>
        <dbReference type="EMBL" id="CAE4650450.1"/>
    </source>
</evidence>
<name>A0A7S4SN44_9DINO</name>
<accession>A0A7S4SN44</accession>
<gene>
    <name evidence="2" type="ORF">AMON00008_LOCUS52676</name>
</gene>
<evidence type="ECO:0000256" key="1">
    <source>
        <dbReference type="SAM" id="MobiDB-lite"/>
    </source>
</evidence>
<feature type="region of interest" description="Disordered" evidence="1">
    <location>
        <begin position="1"/>
        <end position="23"/>
    </location>
</feature>
<protein>
    <submittedName>
        <fullName evidence="2">Uncharacterized protein</fullName>
    </submittedName>
</protein>
<dbReference type="EMBL" id="HBNR01074182">
    <property type="protein sequence ID" value="CAE4650450.1"/>
    <property type="molecule type" value="Transcribed_RNA"/>
</dbReference>
<organism evidence="2">
    <name type="scientific">Alexandrium monilatum</name>
    <dbReference type="NCBI Taxonomy" id="311494"/>
    <lineage>
        <taxon>Eukaryota</taxon>
        <taxon>Sar</taxon>
        <taxon>Alveolata</taxon>
        <taxon>Dinophyceae</taxon>
        <taxon>Gonyaulacales</taxon>
        <taxon>Pyrocystaceae</taxon>
        <taxon>Alexandrium</taxon>
    </lineage>
</organism>
<proteinExistence type="predicted"/>
<feature type="region of interest" description="Disordered" evidence="1">
    <location>
        <begin position="133"/>
        <end position="159"/>
    </location>
</feature>
<dbReference type="AlphaFoldDB" id="A0A7S4SN44"/>
<reference evidence="2" key="1">
    <citation type="submission" date="2021-01" db="EMBL/GenBank/DDBJ databases">
        <authorList>
            <person name="Corre E."/>
            <person name="Pelletier E."/>
            <person name="Niang G."/>
            <person name="Scheremetjew M."/>
            <person name="Finn R."/>
            <person name="Kale V."/>
            <person name="Holt S."/>
            <person name="Cochrane G."/>
            <person name="Meng A."/>
            <person name="Brown T."/>
            <person name="Cohen L."/>
        </authorList>
    </citation>
    <scope>NUCLEOTIDE SEQUENCE</scope>
    <source>
        <strain evidence="2">CCMP3105</strain>
    </source>
</reference>
<sequence length="187" mass="20346">MASPELAPELTPEAPPLGRPKDAAESLFLREGLAEVRTSAEVVYAENVDLRSRIRALAELTARLEQVSGLPKDVRANLRTVLRSALPPEAAFDPVAQPPGGPLRSVEPARSVVQGRVFALNARELCRSMDRYQLSQHHGRGSSGTFKAGPKKDRNGDDGEQLALTEYGESLWSCTRTICVELVTGWT</sequence>